<dbReference type="AlphaFoldDB" id="A0A934R9J7"/>
<accession>A0A934R9J7</accession>
<reference evidence="2" key="1">
    <citation type="submission" date="2021-01" db="EMBL/GenBank/DDBJ databases">
        <title>Modified the classification status of verrucomicrobia.</title>
        <authorList>
            <person name="Feng X."/>
        </authorList>
    </citation>
    <scope>NUCLEOTIDE SEQUENCE</scope>
    <source>
        <strain evidence="2">JCM 18052</strain>
    </source>
</reference>
<feature type="chain" id="PRO_5037394944" evidence="1">
    <location>
        <begin position="22"/>
        <end position="142"/>
    </location>
</feature>
<dbReference type="EMBL" id="JAENIK010000013">
    <property type="protein sequence ID" value="MBK1818413.1"/>
    <property type="molecule type" value="Genomic_DNA"/>
</dbReference>
<evidence type="ECO:0000256" key="1">
    <source>
        <dbReference type="SAM" id="SignalP"/>
    </source>
</evidence>
<evidence type="ECO:0000313" key="3">
    <source>
        <dbReference type="Proteomes" id="UP000600139"/>
    </source>
</evidence>
<keyword evidence="1" id="KW-0732">Signal</keyword>
<dbReference type="Proteomes" id="UP000600139">
    <property type="component" value="Unassembled WGS sequence"/>
</dbReference>
<evidence type="ECO:0000313" key="2">
    <source>
        <dbReference type="EMBL" id="MBK1818413.1"/>
    </source>
</evidence>
<sequence length="142" mass="15380">MKLILPLLTAAFCSLHPVAGADAPLPSKKLALDVIEWARHGSNRFTARYSDQSLFAKKKNFVLYGEIFEKMARNGELPEGYSLVTNETLGKVDWSATGMISVGKQSPEGGFEVKLALGPLGMCAYRIIPQEGGYKVRSDGGS</sequence>
<proteinExistence type="predicted"/>
<feature type="signal peptide" evidence="1">
    <location>
        <begin position="1"/>
        <end position="21"/>
    </location>
</feature>
<name>A0A934R9J7_9BACT</name>
<comment type="caution">
    <text evidence="2">The sequence shown here is derived from an EMBL/GenBank/DDBJ whole genome shotgun (WGS) entry which is preliminary data.</text>
</comment>
<keyword evidence="3" id="KW-1185">Reference proteome</keyword>
<organism evidence="2 3">
    <name type="scientific">Luteolibacter yonseiensis</name>
    <dbReference type="NCBI Taxonomy" id="1144680"/>
    <lineage>
        <taxon>Bacteria</taxon>
        <taxon>Pseudomonadati</taxon>
        <taxon>Verrucomicrobiota</taxon>
        <taxon>Verrucomicrobiia</taxon>
        <taxon>Verrucomicrobiales</taxon>
        <taxon>Verrucomicrobiaceae</taxon>
        <taxon>Luteolibacter</taxon>
    </lineage>
</organism>
<gene>
    <name evidence="2" type="ORF">JIN84_22535</name>
</gene>
<dbReference type="RefSeq" id="WP_200353360.1">
    <property type="nucleotide sequence ID" value="NZ_BAABHZ010000002.1"/>
</dbReference>
<protein>
    <submittedName>
        <fullName evidence="2">Uncharacterized protein</fullName>
    </submittedName>
</protein>